<evidence type="ECO:0000313" key="1">
    <source>
        <dbReference type="EMBL" id="UQS84243.1"/>
    </source>
</evidence>
<dbReference type="RefSeq" id="WP_249513427.1">
    <property type="nucleotide sequence ID" value="NZ_CP093365.1"/>
</dbReference>
<organism evidence="1 2">
    <name type="scientific">Bombilactobacillus thymidiniphilus</name>
    <dbReference type="NCBI Taxonomy" id="2923363"/>
    <lineage>
        <taxon>Bacteria</taxon>
        <taxon>Bacillati</taxon>
        <taxon>Bacillota</taxon>
        <taxon>Bacilli</taxon>
        <taxon>Lactobacillales</taxon>
        <taxon>Lactobacillaceae</taxon>
        <taxon>Bombilactobacillus</taxon>
    </lineage>
</organism>
<proteinExistence type="predicted"/>
<dbReference type="EMBL" id="CP093365">
    <property type="protein sequence ID" value="UQS84243.1"/>
    <property type="molecule type" value="Genomic_DNA"/>
</dbReference>
<keyword evidence="2" id="KW-1185">Reference proteome</keyword>
<dbReference type="Proteomes" id="UP000831947">
    <property type="component" value="Chromosome"/>
</dbReference>
<gene>
    <name evidence="1" type="ORF">MOO47_03590</name>
</gene>
<evidence type="ECO:0000313" key="2">
    <source>
        <dbReference type="Proteomes" id="UP000831947"/>
    </source>
</evidence>
<sequence length="81" mass="8879">MKDALQDVQKNLEKQLVVLYAQHAMATSQSKHARNKSALATQMVDAQGTQKNTLQNLDSAIKGVGGQKAQDSIAQKIERMK</sequence>
<protein>
    <submittedName>
        <fullName evidence="1">Uncharacterized protein</fullName>
    </submittedName>
</protein>
<name>A0ABY4PEM0_9LACO</name>
<reference evidence="1 2" key="1">
    <citation type="journal article" date="2022" name="Int. J. Syst. Evol. Microbiol.">
        <title>Apilactobacillus apisilvae sp. nov., Nicolia spurrieriana gen. nov. sp. nov., Bombilactobacillus folatiphilus sp. nov. and Bombilactobacillus thymidiniphilus sp. nov., four new lactic acid bacterial isolates from stingless bees Tetragonula carbonaria and Austroplebeia australis.</title>
        <authorList>
            <person name="Oliphant S.A."/>
            <person name="Watson-Haigh N.S."/>
            <person name="Sumby K.M."/>
            <person name="Gardner J."/>
            <person name="Groom S."/>
            <person name="Jiranek V."/>
        </authorList>
    </citation>
    <scope>NUCLEOTIDE SEQUENCE [LARGE SCALE GENOMIC DNA]</scope>
    <source>
        <strain evidence="1 2">SG4_A1</strain>
    </source>
</reference>
<accession>A0ABY4PEM0</accession>